<dbReference type="Proteomes" id="UP001595773">
    <property type="component" value="Unassembled WGS sequence"/>
</dbReference>
<name>A0ABV8R4H8_9MICC</name>
<dbReference type="EMBL" id="JBHSCQ010000024">
    <property type="protein sequence ID" value="MFC4267131.1"/>
    <property type="molecule type" value="Genomic_DNA"/>
</dbReference>
<keyword evidence="2" id="KW-1185">Reference proteome</keyword>
<proteinExistence type="predicted"/>
<evidence type="ECO:0000313" key="2">
    <source>
        <dbReference type="Proteomes" id="UP001595773"/>
    </source>
</evidence>
<gene>
    <name evidence="1" type="ORF">ACFOW9_16100</name>
</gene>
<comment type="caution">
    <text evidence="1">The sequence shown here is derived from an EMBL/GenBank/DDBJ whole genome shotgun (WGS) entry which is preliminary data.</text>
</comment>
<evidence type="ECO:0000313" key="1">
    <source>
        <dbReference type="EMBL" id="MFC4267131.1"/>
    </source>
</evidence>
<sequence length="231" mass="24855">MKIPAVLGEPTEEPVVGPVMAPQTAAWFDGPQLRFVLGHAFDALKFDGRLDAVKVAAALGVSAGTVRRWGRTHLAEPRRAGIMARIAVSDLVHEQEAVQLRNARENAATLGLKGVKAADWIARGWTEPHVLYLVFFPRLGVWIPRIGKMSEKSLTRVTAGAGGGVIIRRKIFTNHFEALCAKFETLRACQAWRIALPEVHGSQGLQRLQGSSSAVLAACPVPISLDAGLGS</sequence>
<organism evidence="1 2">
    <name type="scientific">Arthrobacter cryoconiti</name>
    <dbReference type="NCBI Taxonomy" id="748907"/>
    <lineage>
        <taxon>Bacteria</taxon>
        <taxon>Bacillati</taxon>
        <taxon>Actinomycetota</taxon>
        <taxon>Actinomycetes</taxon>
        <taxon>Micrococcales</taxon>
        <taxon>Micrococcaceae</taxon>
        <taxon>Arthrobacter</taxon>
    </lineage>
</organism>
<dbReference type="RefSeq" id="WP_230068366.1">
    <property type="nucleotide sequence ID" value="NZ_BAABLL010000017.1"/>
</dbReference>
<reference evidence="2" key="1">
    <citation type="journal article" date="2019" name="Int. J. Syst. Evol. Microbiol.">
        <title>The Global Catalogue of Microorganisms (GCM) 10K type strain sequencing project: providing services to taxonomists for standard genome sequencing and annotation.</title>
        <authorList>
            <consortium name="The Broad Institute Genomics Platform"/>
            <consortium name="The Broad Institute Genome Sequencing Center for Infectious Disease"/>
            <person name="Wu L."/>
            <person name="Ma J."/>
        </authorList>
    </citation>
    <scope>NUCLEOTIDE SEQUENCE [LARGE SCALE GENOMIC DNA]</scope>
    <source>
        <strain evidence="2">CGMCC 1.10698</strain>
    </source>
</reference>
<accession>A0ABV8R4H8</accession>
<protein>
    <recommendedName>
        <fullName evidence="3">Transcriptional regulator</fullName>
    </recommendedName>
</protein>
<evidence type="ECO:0008006" key="3">
    <source>
        <dbReference type="Google" id="ProtNLM"/>
    </source>
</evidence>